<evidence type="ECO:0000256" key="1">
    <source>
        <dbReference type="SAM" id="Phobius"/>
    </source>
</evidence>
<feature type="transmembrane region" description="Helical" evidence="1">
    <location>
        <begin position="126"/>
        <end position="147"/>
    </location>
</feature>
<evidence type="ECO:0000313" key="3">
    <source>
        <dbReference type="Proteomes" id="UP000246145"/>
    </source>
</evidence>
<keyword evidence="3" id="KW-1185">Reference proteome</keyword>
<dbReference type="AlphaFoldDB" id="A0A2U1CNX3"/>
<comment type="caution">
    <text evidence="2">The sequence shown here is derived from an EMBL/GenBank/DDBJ whole genome shotgun (WGS) entry which is preliminary data.</text>
</comment>
<protein>
    <submittedName>
        <fullName evidence="2">Putative phage tail protein</fullName>
    </submittedName>
</protein>
<keyword evidence="1" id="KW-1133">Transmembrane helix</keyword>
<accession>A0A2U1CNX3</accession>
<sequence length="204" mass="21339">MPENHERLTTIKLGGALGRTFGKTHKFWVSSPAEAVRALCSQVEGFAAYMCSEERKTFYKVLVDDAQIDPEEQLHNFHNGREVRIMPFIQGAKSGGLFQVVLGAALIGLAFVPGIGTIAATGAFNALGTAAFGIGMSLSLGGIAQMLSPQPKLSIQDAPQNEPNTSLGVVNTSAQGRPVPLCYGEVMAGSAVISAGVFAADTNS</sequence>
<reference evidence="2 3" key="1">
    <citation type="submission" date="2018-04" db="EMBL/GenBank/DDBJ databases">
        <title>Genomic Encyclopedia of Type Strains, Phase IV (KMG-IV): sequencing the most valuable type-strain genomes for metagenomic binning, comparative biology and taxonomic classification.</title>
        <authorList>
            <person name="Goeker M."/>
        </authorList>
    </citation>
    <scope>NUCLEOTIDE SEQUENCE [LARGE SCALE GENOMIC DNA]</scope>
    <source>
        <strain evidence="2 3">DSM 10065</strain>
    </source>
</reference>
<gene>
    <name evidence="2" type="ORF">C7440_2211</name>
</gene>
<dbReference type="EMBL" id="QEKO01000002">
    <property type="protein sequence ID" value="PVY62715.1"/>
    <property type="molecule type" value="Genomic_DNA"/>
</dbReference>
<organism evidence="2 3">
    <name type="scientific">Pusillimonas noertemannii</name>
    <dbReference type="NCBI Taxonomy" id="305977"/>
    <lineage>
        <taxon>Bacteria</taxon>
        <taxon>Pseudomonadati</taxon>
        <taxon>Pseudomonadota</taxon>
        <taxon>Betaproteobacteria</taxon>
        <taxon>Burkholderiales</taxon>
        <taxon>Alcaligenaceae</taxon>
        <taxon>Pusillimonas</taxon>
    </lineage>
</organism>
<keyword evidence="1" id="KW-0472">Membrane</keyword>
<name>A0A2U1CNX3_9BURK</name>
<dbReference type="InterPro" id="IPR010654">
    <property type="entry name" value="Phage_lambda_tail_I"/>
</dbReference>
<evidence type="ECO:0000313" key="2">
    <source>
        <dbReference type="EMBL" id="PVY62715.1"/>
    </source>
</evidence>
<dbReference type="Proteomes" id="UP000246145">
    <property type="component" value="Unassembled WGS sequence"/>
</dbReference>
<feature type="transmembrane region" description="Helical" evidence="1">
    <location>
        <begin position="96"/>
        <end position="120"/>
    </location>
</feature>
<dbReference type="Pfam" id="PF06805">
    <property type="entry name" value="Lambda_tail_I"/>
    <property type="match status" value="1"/>
</dbReference>
<proteinExistence type="predicted"/>
<keyword evidence="1" id="KW-0812">Transmembrane</keyword>
<dbReference type="RefSeq" id="WP_218940641.1">
    <property type="nucleotide sequence ID" value="NZ_JACCEX010000002.1"/>
</dbReference>